<accession>V4BAD9</accession>
<gene>
    <name evidence="7" type="ORF">LOTGIDRAFT_221100</name>
</gene>
<keyword evidence="4 5" id="KW-0440">LIM domain</keyword>
<dbReference type="EMBL" id="KB203219">
    <property type="protein sequence ID" value="ESO85909.1"/>
    <property type="molecule type" value="Genomic_DNA"/>
</dbReference>
<evidence type="ECO:0000256" key="4">
    <source>
        <dbReference type="ARBA" id="ARBA00023038"/>
    </source>
</evidence>
<dbReference type="Pfam" id="PF00412">
    <property type="entry name" value="LIM"/>
    <property type="match status" value="1"/>
</dbReference>
<proteinExistence type="predicted"/>
<evidence type="ECO:0000259" key="6">
    <source>
        <dbReference type="PROSITE" id="PS50023"/>
    </source>
</evidence>
<dbReference type="SUPFAM" id="SSF57716">
    <property type="entry name" value="Glucocorticoid receptor-like (DNA-binding domain)"/>
    <property type="match status" value="2"/>
</dbReference>
<dbReference type="Proteomes" id="UP000030746">
    <property type="component" value="Unassembled WGS sequence"/>
</dbReference>
<dbReference type="RefSeq" id="XP_009063411.1">
    <property type="nucleotide sequence ID" value="XM_009065163.1"/>
</dbReference>
<keyword evidence="1 5" id="KW-0479">Metal-binding</keyword>
<dbReference type="CTD" id="20246974"/>
<feature type="domain" description="LIM zinc-binding" evidence="6">
    <location>
        <begin position="9"/>
        <end position="69"/>
    </location>
</feature>
<evidence type="ECO:0000313" key="8">
    <source>
        <dbReference type="Proteomes" id="UP000030746"/>
    </source>
</evidence>
<evidence type="ECO:0000256" key="3">
    <source>
        <dbReference type="ARBA" id="ARBA00022833"/>
    </source>
</evidence>
<reference evidence="7 8" key="1">
    <citation type="journal article" date="2013" name="Nature">
        <title>Insights into bilaterian evolution from three spiralian genomes.</title>
        <authorList>
            <person name="Simakov O."/>
            <person name="Marletaz F."/>
            <person name="Cho S.J."/>
            <person name="Edsinger-Gonzales E."/>
            <person name="Havlak P."/>
            <person name="Hellsten U."/>
            <person name="Kuo D.H."/>
            <person name="Larsson T."/>
            <person name="Lv J."/>
            <person name="Arendt D."/>
            <person name="Savage R."/>
            <person name="Osoegawa K."/>
            <person name="de Jong P."/>
            <person name="Grimwood J."/>
            <person name="Chapman J.A."/>
            <person name="Shapiro H."/>
            <person name="Aerts A."/>
            <person name="Otillar R.P."/>
            <person name="Terry A.Y."/>
            <person name="Boore J.L."/>
            <person name="Grigoriev I.V."/>
            <person name="Lindberg D.R."/>
            <person name="Seaver E.C."/>
            <person name="Weisblat D.A."/>
            <person name="Putnam N.H."/>
            <person name="Rokhsar D.S."/>
        </authorList>
    </citation>
    <scope>NUCLEOTIDE SEQUENCE [LARGE SCALE GENOMIC DNA]</scope>
</reference>
<dbReference type="HOGENOM" id="CLU_026811_4_0_1"/>
<dbReference type="GO" id="GO:0046872">
    <property type="term" value="F:metal ion binding"/>
    <property type="evidence" value="ECO:0007669"/>
    <property type="project" value="UniProtKB-KW"/>
</dbReference>
<evidence type="ECO:0000256" key="1">
    <source>
        <dbReference type="ARBA" id="ARBA00022723"/>
    </source>
</evidence>
<dbReference type="InterPro" id="IPR001781">
    <property type="entry name" value="Znf_LIM"/>
</dbReference>
<keyword evidence="8" id="KW-1185">Reference proteome</keyword>
<dbReference type="CDD" id="cd09358">
    <property type="entry name" value="LIM_Mical_like"/>
    <property type="match status" value="1"/>
</dbReference>
<dbReference type="PROSITE" id="PS50023">
    <property type="entry name" value="LIM_DOMAIN_2"/>
    <property type="match status" value="1"/>
</dbReference>
<dbReference type="OMA" id="CKKHYQE"/>
<evidence type="ECO:0000256" key="5">
    <source>
        <dbReference type="PROSITE-ProRule" id="PRU00125"/>
    </source>
</evidence>
<organism evidence="7 8">
    <name type="scientific">Lottia gigantea</name>
    <name type="common">Giant owl limpet</name>
    <dbReference type="NCBI Taxonomy" id="225164"/>
    <lineage>
        <taxon>Eukaryota</taxon>
        <taxon>Metazoa</taxon>
        <taxon>Spiralia</taxon>
        <taxon>Lophotrochozoa</taxon>
        <taxon>Mollusca</taxon>
        <taxon>Gastropoda</taxon>
        <taxon>Patellogastropoda</taxon>
        <taxon>Lottioidea</taxon>
        <taxon>Lottiidae</taxon>
        <taxon>Lottia</taxon>
    </lineage>
</organism>
<dbReference type="Gene3D" id="2.10.110.10">
    <property type="entry name" value="Cysteine Rich Protein"/>
    <property type="match status" value="1"/>
</dbReference>
<dbReference type="PROSITE" id="PS00478">
    <property type="entry name" value="LIM_DOMAIN_1"/>
    <property type="match status" value="1"/>
</dbReference>
<keyword evidence="3 5" id="KW-0862">Zinc</keyword>
<dbReference type="OrthoDB" id="1679758at2759"/>
<dbReference type="PANTHER" id="PTHR24206">
    <property type="entry name" value="OS06G0237300 PROTEIN"/>
    <property type="match status" value="1"/>
</dbReference>
<keyword evidence="2" id="KW-0677">Repeat</keyword>
<protein>
    <recommendedName>
        <fullName evidence="6">LIM zinc-binding domain-containing protein</fullName>
    </recommendedName>
</protein>
<evidence type="ECO:0000256" key="2">
    <source>
        <dbReference type="ARBA" id="ARBA00022737"/>
    </source>
</evidence>
<dbReference type="SMART" id="SM00132">
    <property type="entry name" value="LIM"/>
    <property type="match status" value="1"/>
</dbReference>
<evidence type="ECO:0000313" key="7">
    <source>
        <dbReference type="EMBL" id="ESO85909.1"/>
    </source>
</evidence>
<name>V4BAD9_LOTGI</name>
<dbReference type="FunFam" id="2.10.110.10:FF:000001">
    <property type="entry name" value="Cysteine and glycine-rich protein 1"/>
    <property type="match status" value="1"/>
</dbReference>
<dbReference type="GeneID" id="20246974"/>
<dbReference type="AlphaFoldDB" id="V4BAD9"/>
<sequence length="78" mass="8798">MPMKFGGGDKCASCEKTVYPQEKQEAGGKNFHKNCFKCTNCKMALKLNNYAQAHGILYCKKHFQEQVTAKNTQSEVAY</sequence>
<dbReference type="KEGG" id="lgi:LOTGIDRAFT_221100"/>